<proteinExistence type="predicted"/>
<organism evidence="1 2">
    <name type="scientific">Bionectria ochroleuca</name>
    <name type="common">Gliocladium roseum</name>
    <dbReference type="NCBI Taxonomy" id="29856"/>
    <lineage>
        <taxon>Eukaryota</taxon>
        <taxon>Fungi</taxon>
        <taxon>Dikarya</taxon>
        <taxon>Ascomycota</taxon>
        <taxon>Pezizomycotina</taxon>
        <taxon>Sordariomycetes</taxon>
        <taxon>Hypocreomycetidae</taxon>
        <taxon>Hypocreales</taxon>
        <taxon>Bionectriaceae</taxon>
        <taxon>Clonostachys</taxon>
    </lineage>
</organism>
<dbReference type="InterPro" id="IPR012340">
    <property type="entry name" value="NA-bd_OB-fold"/>
</dbReference>
<sequence length="224" mass="26047">MENKDEVCRYNGKPRFRIVDVIDKHGISKEDLIYLNRHGYFRRVPFAEVIPEFNVALDPGRRLQLVDLFREPFTVEVVGAGFAKPANARYYTLRFLRVLKVYNDRSFRDSISFKEMQEMAKRCVEMPYDQEQEERSWFRRLGGYEQVVEGSRTSSPSDDSVSVADVHAGRQGIRQQEKVETAVGPLRPENISIPPLKRERALELLHGDSTFKRAKRDGIYDDSK</sequence>
<reference evidence="1" key="1">
    <citation type="submission" date="2020-10" db="EMBL/GenBank/DDBJ databases">
        <title>High-Quality Genome Resource of Clonostachys rosea strain S41 by Oxford Nanopore Long-Read Sequencing.</title>
        <authorList>
            <person name="Wang H."/>
        </authorList>
    </citation>
    <scope>NUCLEOTIDE SEQUENCE</scope>
    <source>
        <strain evidence="1">S41</strain>
    </source>
</reference>
<protein>
    <submittedName>
        <fullName evidence="1">Uncharacterized protein</fullName>
    </submittedName>
</protein>
<gene>
    <name evidence="1" type="ORF">IM811_005224</name>
</gene>
<dbReference type="EMBL" id="JADCTT010000014">
    <property type="protein sequence ID" value="KAF9744443.1"/>
    <property type="molecule type" value="Genomic_DNA"/>
</dbReference>
<dbReference type="Proteomes" id="UP000616885">
    <property type="component" value="Unassembled WGS sequence"/>
</dbReference>
<dbReference type="AlphaFoldDB" id="A0A8H7K726"/>
<dbReference type="Gene3D" id="2.40.50.140">
    <property type="entry name" value="Nucleic acid-binding proteins"/>
    <property type="match status" value="1"/>
</dbReference>
<name>A0A8H7K726_BIOOC</name>
<evidence type="ECO:0000313" key="2">
    <source>
        <dbReference type="Proteomes" id="UP000616885"/>
    </source>
</evidence>
<accession>A0A8H7K726</accession>
<evidence type="ECO:0000313" key="1">
    <source>
        <dbReference type="EMBL" id="KAF9744443.1"/>
    </source>
</evidence>
<comment type="caution">
    <text evidence="1">The sequence shown here is derived from an EMBL/GenBank/DDBJ whole genome shotgun (WGS) entry which is preliminary data.</text>
</comment>